<sequence>MIFCLLQDNHVHNFGECRALHEKESKANGMTRMKFFYIFMEACFLPHAAPGYLFQIITFFHCQYWITAFHETPLVAPFSSIINIGVGFIMFIYIIVPLCYWKYNTFEARKFPMFSNKLFSTMGQPYDISRILTADYDLNTAAYERFARFTATLTHVALFHWRDIWRQSRPAMKNAKIDIHGRLVKKIRTDTRLVVPGSAFRKHHCFFGCVIHLEKRCNYHGGECSLPLPWQLLSRSQSASFKQQPTRTLHEIPSTLHVRSSGTRVAGIINLVVAWGMLDNIEGICNIDSSHPDSPWTCPKYSVTFDASVIWGLIGPKRLFGPGEKKWIPLINIPVISYGFAAMRPATPTNIASWLITGTFFDYFVFRYRKGWRRKYNYALSAALDAGTAFMGVFLFFALQNTGHNLTW</sequence>
<feature type="transmembrane region" description="Helical" evidence="9">
    <location>
        <begin position="378"/>
        <end position="399"/>
    </location>
</feature>
<evidence type="ECO:0000256" key="8">
    <source>
        <dbReference type="ARBA" id="ARBA00023136"/>
    </source>
</evidence>
<evidence type="ECO:0000256" key="3">
    <source>
        <dbReference type="ARBA" id="ARBA00022448"/>
    </source>
</evidence>
<evidence type="ECO:0000256" key="7">
    <source>
        <dbReference type="ARBA" id="ARBA00022989"/>
    </source>
</evidence>
<protein>
    <submittedName>
        <fullName evidence="10">Oligopeptide transporter, OPT superfamily</fullName>
    </submittedName>
</protein>
<evidence type="ECO:0000313" key="11">
    <source>
        <dbReference type="Proteomes" id="UP001370490"/>
    </source>
</evidence>
<keyword evidence="4 9" id="KW-0812">Transmembrane</keyword>
<comment type="caution">
    <text evidence="10">The sequence shown here is derived from an EMBL/GenBank/DDBJ whole genome shotgun (WGS) entry which is preliminary data.</text>
</comment>
<dbReference type="GO" id="GO:0015031">
    <property type="term" value="P:protein transport"/>
    <property type="evidence" value="ECO:0007669"/>
    <property type="project" value="UniProtKB-KW"/>
</dbReference>
<accession>A0AAN8UPB4</accession>
<organism evidence="10 11">
    <name type="scientific">Dillenia turbinata</name>
    <dbReference type="NCBI Taxonomy" id="194707"/>
    <lineage>
        <taxon>Eukaryota</taxon>
        <taxon>Viridiplantae</taxon>
        <taxon>Streptophyta</taxon>
        <taxon>Embryophyta</taxon>
        <taxon>Tracheophyta</taxon>
        <taxon>Spermatophyta</taxon>
        <taxon>Magnoliopsida</taxon>
        <taxon>eudicotyledons</taxon>
        <taxon>Gunneridae</taxon>
        <taxon>Pentapetalae</taxon>
        <taxon>Dilleniales</taxon>
        <taxon>Dilleniaceae</taxon>
        <taxon>Dillenia</taxon>
    </lineage>
</organism>
<dbReference type="AlphaFoldDB" id="A0AAN8UPB4"/>
<keyword evidence="7 9" id="KW-1133">Transmembrane helix</keyword>
<keyword evidence="3" id="KW-0813">Transport</keyword>
<gene>
    <name evidence="10" type="ORF">RJ641_018625</name>
</gene>
<evidence type="ECO:0000256" key="5">
    <source>
        <dbReference type="ARBA" id="ARBA00022856"/>
    </source>
</evidence>
<name>A0AAN8UPB4_9MAGN</name>
<evidence type="ECO:0000256" key="4">
    <source>
        <dbReference type="ARBA" id="ARBA00022692"/>
    </source>
</evidence>
<dbReference type="PANTHER" id="PTHR22601">
    <property type="entry name" value="ISP4 LIKE PROTEIN"/>
    <property type="match status" value="1"/>
</dbReference>
<dbReference type="GO" id="GO:0016020">
    <property type="term" value="C:membrane"/>
    <property type="evidence" value="ECO:0007669"/>
    <property type="project" value="UniProtKB-SubCell"/>
</dbReference>
<evidence type="ECO:0000256" key="2">
    <source>
        <dbReference type="ARBA" id="ARBA00005484"/>
    </source>
</evidence>
<dbReference type="InterPro" id="IPR004648">
    <property type="entry name" value="Oligpept_transpt"/>
</dbReference>
<proteinExistence type="inferred from homology"/>
<keyword evidence="5" id="KW-0571">Peptide transport</keyword>
<evidence type="ECO:0000256" key="9">
    <source>
        <dbReference type="SAM" id="Phobius"/>
    </source>
</evidence>
<evidence type="ECO:0000313" key="10">
    <source>
        <dbReference type="EMBL" id="KAK6917874.1"/>
    </source>
</evidence>
<reference evidence="10 11" key="1">
    <citation type="submission" date="2023-12" db="EMBL/GenBank/DDBJ databases">
        <title>A high-quality genome assembly for Dillenia turbinata (Dilleniales).</title>
        <authorList>
            <person name="Chanderbali A."/>
        </authorList>
    </citation>
    <scope>NUCLEOTIDE SEQUENCE [LARGE SCALE GENOMIC DNA]</scope>
    <source>
        <strain evidence="10">LSX21</strain>
        <tissue evidence="10">Leaf</tissue>
    </source>
</reference>
<dbReference type="Proteomes" id="UP001370490">
    <property type="component" value="Unassembled WGS sequence"/>
</dbReference>
<keyword evidence="11" id="KW-1185">Reference proteome</keyword>
<feature type="transmembrane region" description="Helical" evidence="9">
    <location>
        <begin position="80"/>
        <end position="101"/>
    </location>
</feature>
<dbReference type="InterPro" id="IPR004813">
    <property type="entry name" value="OPT"/>
</dbReference>
<keyword evidence="6" id="KW-0653">Protein transport</keyword>
<comment type="similarity">
    <text evidence="2">Belongs to the oligopeptide OPT transporter (TC 2.A.67.1) family.</text>
</comment>
<evidence type="ECO:0000256" key="1">
    <source>
        <dbReference type="ARBA" id="ARBA00004141"/>
    </source>
</evidence>
<dbReference type="EMBL" id="JBAMMX010000023">
    <property type="protein sequence ID" value="KAK6917874.1"/>
    <property type="molecule type" value="Genomic_DNA"/>
</dbReference>
<dbReference type="GO" id="GO:0035673">
    <property type="term" value="F:oligopeptide transmembrane transporter activity"/>
    <property type="evidence" value="ECO:0007669"/>
    <property type="project" value="InterPro"/>
</dbReference>
<dbReference type="Pfam" id="PF03169">
    <property type="entry name" value="OPT"/>
    <property type="match status" value="2"/>
</dbReference>
<evidence type="ECO:0000256" key="6">
    <source>
        <dbReference type="ARBA" id="ARBA00022927"/>
    </source>
</evidence>
<comment type="subcellular location">
    <subcellularLocation>
        <location evidence="1">Membrane</location>
        <topology evidence="1">Multi-pass membrane protein</topology>
    </subcellularLocation>
</comment>
<keyword evidence="8 9" id="KW-0472">Membrane</keyword>
<feature type="transmembrane region" description="Helical" evidence="9">
    <location>
        <begin position="35"/>
        <end position="60"/>
    </location>
</feature>